<dbReference type="InterPro" id="IPR015943">
    <property type="entry name" value="WD40/YVTN_repeat-like_dom_sf"/>
</dbReference>
<feature type="coiled-coil region" evidence="1">
    <location>
        <begin position="1414"/>
        <end position="1441"/>
    </location>
</feature>
<name>A0AAD9L9Q5_9STRA</name>
<dbReference type="EMBL" id="JASMQC010000067">
    <property type="protein sequence ID" value="KAK1928460.1"/>
    <property type="molecule type" value="Genomic_DNA"/>
</dbReference>
<feature type="region of interest" description="Disordered" evidence="2">
    <location>
        <begin position="1000"/>
        <end position="1019"/>
    </location>
</feature>
<reference evidence="3" key="1">
    <citation type="submission" date="2023-08" db="EMBL/GenBank/DDBJ databases">
        <title>Reference Genome Resource for the Citrus Pathogen Phytophthora citrophthora.</title>
        <authorList>
            <person name="Moller H."/>
            <person name="Coetzee B."/>
            <person name="Rose L.J."/>
            <person name="Van Niekerk J.M."/>
        </authorList>
    </citation>
    <scope>NUCLEOTIDE SEQUENCE</scope>
    <source>
        <strain evidence="3">STE-U-9442</strain>
    </source>
</reference>
<dbReference type="InterPro" id="IPR036322">
    <property type="entry name" value="WD40_repeat_dom_sf"/>
</dbReference>
<feature type="compositionally biased region" description="Polar residues" evidence="2">
    <location>
        <begin position="899"/>
        <end position="908"/>
    </location>
</feature>
<feature type="region of interest" description="Disordered" evidence="2">
    <location>
        <begin position="847"/>
        <end position="910"/>
    </location>
</feature>
<keyword evidence="1" id="KW-0175">Coiled coil</keyword>
<dbReference type="Gene3D" id="2.130.10.10">
    <property type="entry name" value="YVTN repeat-like/Quinoprotein amine dehydrogenase"/>
    <property type="match status" value="2"/>
</dbReference>
<sequence>MADVTLTLRGERIPLRNAVCSVYNRERHELLVATPTALYLYSHLLTAGGDLLATLVAEENAHYQFALHLPWLDVYSIVVVTASGKLEHRIVSTDLKTSLTSHIILEKDGGQFYTALANPHRRELVTADSDGGIKVWALRVLTTAQNNGGFKGVLRLHTAANSTKKPYYRHLQMSFDGQRIFAATSAKVYMFDAASFHRLPCCLHEDRRSIFSMECGKNDNSVYLVFTTNMRKVCKYEFIMKKGSSQFRKVGEYEHDQEIAVCIENSQYSEDSYSTGNGVVVIDTCATFTTANLFNRKSANSDDNINIPCHSAVTLPFNPPSERYNALHTERVPDGRIFAFAVWSTGFCIVELLFANAQGRLSCCSFNGGSLKRYDGLEAGGFISIYQQVPSSQVIMFKEGIPNFRFAPLPTITSSIFNDEVTEFTALPIVDYVIAADAIIVLWPHGLVEKHNLSDNRIFTVAQPFESAGLTATTMIGLFFGGCNCVITGDSMGTVRVSPLLNSDAESHDLITMKQAHTNDRVAVLIDITNNAVPLENSFSLVSVSRGGEVKRWHVKSNNDQSHVWELLACFRTYSPDVSTAAFEFPEFLFCGFDGGSVECWRFPSGRQTSSNRLDPQSATNRILVVKRALHVVDLHMAPVLSFVSESGAGTAVLSSLPVGDNFSWIFSYDQDAIILVWCFSLSFLFPHRRIKVHERIKGIYVSPANGFLDLFAYVDCCIDRVDHLGSGDKEAVRQRLQRGRELSAQRELRIQEDTGKRSTSSQGGRRLRASVYTPDLYDRSRLLAGAPSVRINITLPAVESRLNAVHKTSVVAFPVRTIIEEPKPAPSPVIDTQFEARDEIDTLRSVLSSSPSRFVDRPPSKSKFQPSTSPPRSSPRRRKRSKKKKSDTKSKYLPGKNSLPSSFQQTKPRVYRDTVDPLNSLSSQARCAVITAGDAYASSSSSEDEENSEILDTADVAIDLARSTTNDFRQEKVAVVSLVEDEDEAILLLDYQPGSRRSRTRRVRKQLEKESSDSSEPSFEIPFLPWERMSELDRRVELKAASKSKCIRKEAERDQVFVPPVEDFESLEIEVQLGIRSFMRWFAASNRHRQRIRERFLIEELTFAAIDPVIHEKLADVGLSPPAAYQVGQSSSVQWREFVSWYCLGLTTRHQTIPPEVLQRERIKARTEYLELRLRLVAQSEREVQEEEERAGPCEEECEPPQQVFIFEHFVKRSLSDQDSPTSWENTSLENRQKEIALALMDPAVQIAAMRNDIELPDVSGSCMEDFDILALAGKFVPWWKASRNIHRRDFLKREAHEASTSKAVLELLSKEASETMDSNGVVKGFFESYFTSDTARYTFLKKKLFYLKRKSRIASVARYGKLPAPLVLETLPLPLVSAFGFAQRKVAEEVEIDEITKAVEEEGAREEPETMIEAKQSVIDSIDNQRDQEEQELRRREGEDAQITLELIDMAREDALSREYNNSFVESDEEVEEPSLVIPKRTDFSRSYFFGNLPVHYRKVASSGWRGGSGVDNGDEEYEEEEQLERERERQRLLDEQEAERLLELERQAERARIEREREEKAYQFRRVRQAELKKVLAHQAELEAQRKADLEIARQAIERSQMQHEDEYSRWHRDQLLRDRSGMTLEDQLAFQIRKELREAAIAKMRLLLHEQACMLEEDQRSLLVKKELQELEHERAVRTVFLSELYTPFQPHYRSSVEASEAFLPQIQWRLEQEQLRRTPAKAVGCYTISLEEALTMDELDQEPYLARDSRKFKLLMGLPLRTPSSQKRSRIPTADAIIAMQQQQRKLAEFGDERQETSIDTGKYAPVPHKVRIQSRITNSNDCNRLPDITPRVRSVTSLTDLKEACTQQAAASPSKKKHIKSNQLHQQNQSLPFFRGNMLVQGHSQARSKDYTC</sequence>
<dbReference type="Proteomes" id="UP001259832">
    <property type="component" value="Unassembled WGS sequence"/>
</dbReference>
<comment type="caution">
    <text evidence="3">The sequence shown here is derived from an EMBL/GenBank/DDBJ whole genome shotgun (WGS) entry which is preliminary data.</text>
</comment>
<evidence type="ECO:0000256" key="2">
    <source>
        <dbReference type="SAM" id="MobiDB-lite"/>
    </source>
</evidence>
<accession>A0AAD9L9Q5</accession>
<proteinExistence type="predicted"/>
<evidence type="ECO:0000313" key="3">
    <source>
        <dbReference type="EMBL" id="KAK1928460.1"/>
    </source>
</evidence>
<feature type="coiled-coil region" evidence="1">
    <location>
        <begin position="1537"/>
        <end position="1564"/>
    </location>
</feature>
<feature type="region of interest" description="Disordered" evidence="2">
    <location>
        <begin position="1504"/>
        <end position="1533"/>
    </location>
</feature>
<evidence type="ECO:0000313" key="4">
    <source>
        <dbReference type="Proteomes" id="UP001259832"/>
    </source>
</evidence>
<keyword evidence="4" id="KW-1185">Reference proteome</keyword>
<organism evidence="3 4">
    <name type="scientific">Phytophthora citrophthora</name>
    <dbReference type="NCBI Taxonomy" id="4793"/>
    <lineage>
        <taxon>Eukaryota</taxon>
        <taxon>Sar</taxon>
        <taxon>Stramenopiles</taxon>
        <taxon>Oomycota</taxon>
        <taxon>Peronosporomycetes</taxon>
        <taxon>Peronosporales</taxon>
        <taxon>Peronosporaceae</taxon>
        <taxon>Phytophthora</taxon>
    </lineage>
</organism>
<feature type="compositionally biased region" description="Basic residues" evidence="2">
    <location>
        <begin position="875"/>
        <end position="887"/>
    </location>
</feature>
<feature type="compositionally biased region" description="Acidic residues" evidence="2">
    <location>
        <begin position="1515"/>
        <end position="1526"/>
    </location>
</feature>
<protein>
    <submittedName>
        <fullName evidence="3">Uncharacterized protein</fullName>
    </submittedName>
</protein>
<dbReference type="SUPFAM" id="SSF50978">
    <property type="entry name" value="WD40 repeat-like"/>
    <property type="match status" value="1"/>
</dbReference>
<gene>
    <name evidence="3" type="ORF">P3T76_016057</name>
</gene>
<evidence type="ECO:0000256" key="1">
    <source>
        <dbReference type="SAM" id="Coils"/>
    </source>
</evidence>